<comment type="subunit">
    <text evidence="4">EntB, EntD, EntE, and EntF form a multienzyme complex called enterobactin synthase.</text>
</comment>
<evidence type="ECO:0000256" key="10">
    <source>
        <dbReference type="ARBA" id="ARBA00049176"/>
    </source>
</evidence>
<reference evidence="15" key="1">
    <citation type="journal article" date="2019" name="Int. J. Syst. Evol. Microbiol.">
        <title>The Global Catalogue of Microorganisms (GCM) 10K type strain sequencing project: providing services to taxonomists for standard genome sequencing and annotation.</title>
        <authorList>
            <consortium name="The Broad Institute Genomics Platform"/>
            <consortium name="The Broad Institute Genome Sequencing Center for Infectious Disease"/>
            <person name="Wu L."/>
            <person name="Ma J."/>
        </authorList>
    </citation>
    <scope>NUCLEOTIDE SEQUENCE [LARGE SCALE GENOMIC DNA]</scope>
    <source>
        <strain evidence="15">KCTC 52640</strain>
    </source>
</reference>
<evidence type="ECO:0000313" key="14">
    <source>
        <dbReference type="EMBL" id="MFC3105054.1"/>
    </source>
</evidence>
<evidence type="ECO:0000256" key="3">
    <source>
        <dbReference type="ARBA" id="ARBA00008342"/>
    </source>
</evidence>
<gene>
    <name evidence="14" type="ORF">ACFOSU_14325</name>
</gene>
<comment type="function">
    <text evidence="1">Involved in the biosynthesis of the siderophore enterobactin (enterochelin), which is a macrocyclic trimeric lactone of N-(2,3-dihydroxybenzoyl)-serine. The serine trilactone serves as a scaffolding for the three catechol functionalities that provide hexadentate coordination for the tightly ligated iron(2+) atoms. Plays an essential role in the assembly of the enterobactin by catalyzing the transfer of the 4'-phosphopantetheine (Ppant) moiety from coenzyme A to the apo-domains of both EntB (ArCP domain) and EntF (PCP domain) to yield their holo-forms which make them competent for the activation of 2,3-dihydroxybenzoate (DHB) and L-serine, respectively.</text>
</comment>
<comment type="pathway">
    <text evidence="2">Siderophore biosynthesis; enterobactin biosynthesis.</text>
</comment>
<dbReference type="SUPFAM" id="SSF56214">
    <property type="entry name" value="4'-phosphopantetheinyl transferase"/>
    <property type="match status" value="1"/>
</dbReference>
<organism evidence="14 15">
    <name type="scientific">Salinisphaera aquimarina</name>
    <dbReference type="NCBI Taxonomy" id="2094031"/>
    <lineage>
        <taxon>Bacteria</taxon>
        <taxon>Pseudomonadati</taxon>
        <taxon>Pseudomonadota</taxon>
        <taxon>Gammaproteobacteria</taxon>
        <taxon>Salinisphaerales</taxon>
        <taxon>Salinisphaeraceae</taxon>
        <taxon>Salinisphaera</taxon>
    </lineage>
</organism>
<dbReference type="Proteomes" id="UP001595462">
    <property type="component" value="Unassembled WGS sequence"/>
</dbReference>
<evidence type="ECO:0000313" key="15">
    <source>
        <dbReference type="Proteomes" id="UP001595462"/>
    </source>
</evidence>
<comment type="caution">
    <text evidence="14">The sequence shown here is derived from an EMBL/GenBank/DDBJ whole genome shotgun (WGS) entry which is preliminary data.</text>
</comment>
<evidence type="ECO:0000256" key="2">
    <source>
        <dbReference type="ARBA" id="ARBA00004993"/>
    </source>
</evidence>
<dbReference type="Pfam" id="PF17837">
    <property type="entry name" value="4PPT_N"/>
    <property type="match status" value="1"/>
</dbReference>
<evidence type="ECO:0000256" key="1">
    <source>
        <dbReference type="ARBA" id="ARBA00003937"/>
    </source>
</evidence>
<dbReference type="GO" id="GO:0016740">
    <property type="term" value="F:transferase activity"/>
    <property type="evidence" value="ECO:0007669"/>
    <property type="project" value="UniProtKB-KW"/>
</dbReference>
<dbReference type="InterPro" id="IPR041354">
    <property type="entry name" value="4PPT_N"/>
</dbReference>
<dbReference type="InterPro" id="IPR037143">
    <property type="entry name" value="4-PPantetheinyl_Trfase_dom_sf"/>
</dbReference>
<accession>A0ABV7EQL3</accession>
<evidence type="ECO:0000256" key="5">
    <source>
        <dbReference type="ARBA" id="ARBA00019087"/>
    </source>
</evidence>
<evidence type="ECO:0000256" key="8">
    <source>
        <dbReference type="ARBA" id="ARBA00029894"/>
    </source>
</evidence>
<dbReference type="EMBL" id="JBHRSS010000006">
    <property type="protein sequence ID" value="MFC3105054.1"/>
    <property type="molecule type" value="Genomic_DNA"/>
</dbReference>
<comment type="similarity">
    <text evidence="3">Belongs to the P-Pant transferase superfamily. EntD family.</text>
</comment>
<dbReference type="PANTHER" id="PTHR38096:SF1">
    <property type="entry name" value="ENTEROBACTIN SYNTHASE COMPONENT D"/>
    <property type="match status" value="1"/>
</dbReference>
<keyword evidence="7" id="KW-0259">Enterobactin biosynthesis</keyword>
<keyword evidence="15" id="KW-1185">Reference proteome</keyword>
<evidence type="ECO:0000256" key="9">
    <source>
        <dbReference type="ARBA" id="ARBA00031996"/>
    </source>
</evidence>
<dbReference type="Gene3D" id="3.90.470.20">
    <property type="entry name" value="4'-phosphopantetheinyl transferase domain"/>
    <property type="match status" value="1"/>
</dbReference>
<feature type="domain" description="4'-phosphopantetheinyl transferase N-terminal" evidence="13">
    <location>
        <begin position="36"/>
        <end position="103"/>
    </location>
</feature>
<name>A0ABV7EQL3_9GAMM</name>
<dbReference type="InterPro" id="IPR008278">
    <property type="entry name" value="4-PPantetheinyl_Trfase_dom"/>
</dbReference>
<sequence>MATWATIQTRLQGLLAPAVVLRLGAASGELDALPAQEQRLVDGAVAQRQAQFAAGRMLARDALIALGEASQPLLKHRDGSPMWPRGVCGSLTHTRDVAAAVVARRHDFLSIGIDIEASRRFPLEATDTVLTPAEQLWADSDTRRLRVFCAKEAIYKCLAPLGWPDLDFRDVELHWQHDLFTATSTASAGCRPPQLVALRGRCARLGDHTAAFAFIAAPASG</sequence>
<evidence type="ECO:0000256" key="11">
    <source>
        <dbReference type="ARBA" id="ARBA00049191"/>
    </source>
</evidence>
<evidence type="ECO:0000259" key="13">
    <source>
        <dbReference type="Pfam" id="PF17837"/>
    </source>
</evidence>
<evidence type="ECO:0000256" key="6">
    <source>
        <dbReference type="ARBA" id="ARBA00022679"/>
    </source>
</evidence>
<evidence type="ECO:0000256" key="7">
    <source>
        <dbReference type="ARBA" id="ARBA00023191"/>
    </source>
</evidence>
<keyword evidence="6 14" id="KW-0808">Transferase</keyword>
<comment type="catalytic activity">
    <reaction evidence="11">
        <text>apo-[peptidyl-carrier protein] + CoA = holo-[peptidyl-carrier protein] + adenosine 3',5'-bisphosphate + H(+)</text>
        <dbReference type="Rhea" id="RHEA:46228"/>
        <dbReference type="Rhea" id="RHEA-COMP:11479"/>
        <dbReference type="Rhea" id="RHEA-COMP:11480"/>
        <dbReference type="ChEBI" id="CHEBI:15378"/>
        <dbReference type="ChEBI" id="CHEBI:29999"/>
        <dbReference type="ChEBI" id="CHEBI:57287"/>
        <dbReference type="ChEBI" id="CHEBI:58343"/>
        <dbReference type="ChEBI" id="CHEBI:64479"/>
    </reaction>
</comment>
<proteinExistence type="inferred from homology"/>
<dbReference type="PRINTS" id="PR01399">
    <property type="entry name" value="ENTSNTHTASED"/>
</dbReference>
<dbReference type="RefSeq" id="WP_380690611.1">
    <property type="nucleotide sequence ID" value="NZ_JBHRSS010000006.1"/>
</dbReference>
<dbReference type="PANTHER" id="PTHR38096">
    <property type="entry name" value="ENTEROBACTIN SYNTHASE COMPONENT D"/>
    <property type="match status" value="1"/>
</dbReference>
<protein>
    <recommendedName>
        <fullName evidence="5">Enterobactin synthase component D</fullName>
    </recommendedName>
    <alternativeName>
        <fullName evidence="8">4'-phosphopantetheinyl transferase EntD</fullName>
    </alternativeName>
    <alternativeName>
        <fullName evidence="9">Enterochelin synthase D</fullName>
    </alternativeName>
</protein>
<evidence type="ECO:0000256" key="4">
    <source>
        <dbReference type="ARBA" id="ARBA00011503"/>
    </source>
</evidence>
<evidence type="ECO:0000259" key="12">
    <source>
        <dbReference type="Pfam" id="PF01648"/>
    </source>
</evidence>
<dbReference type="Pfam" id="PF01648">
    <property type="entry name" value="ACPS"/>
    <property type="match status" value="1"/>
</dbReference>
<dbReference type="InterPro" id="IPR003542">
    <property type="entry name" value="Enbac_synth_compD-like"/>
</dbReference>
<feature type="domain" description="4'-phosphopantetheinyl transferase" evidence="12">
    <location>
        <begin position="110"/>
        <end position="176"/>
    </location>
</feature>
<comment type="catalytic activity">
    <reaction evidence="10">
        <text>apo-[aryl-carrier protein] + CoA = holo-[aryl-carrier protein] + adenosine 3',5'-bisphosphate + H(+)</text>
        <dbReference type="Rhea" id="RHEA:48404"/>
        <dbReference type="Rhea" id="RHEA-COMP:15903"/>
        <dbReference type="Rhea" id="RHEA-COMP:17557"/>
        <dbReference type="ChEBI" id="CHEBI:15378"/>
        <dbReference type="ChEBI" id="CHEBI:29999"/>
        <dbReference type="ChEBI" id="CHEBI:57287"/>
        <dbReference type="ChEBI" id="CHEBI:58343"/>
        <dbReference type="ChEBI" id="CHEBI:64479"/>
    </reaction>
</comment>